<name>A0A9D3Z0M7_DREPO</name>
<evidence type="ECO:0000313" key="1">
    <source>
        <dbReference type="EMBL" id="KAH3710873.1"/>
    </source>
</evidence>
<protein>
    <submittedName>
        <fullName evidence="1">Uncharacterized protein</fullName>
    </submittedName>
</protein>
<keyword evidence="2" id="KW-1185">Reference proteome</keyword>
<reference evidence="1" key="1">
    <citation type="journal article" date="2019" name="bioRxiv">
        <title>The Genome of the Zebra Mussel, Dreissena polymorpha: A Resource for Invasive Species Research.</title>
        <authorList>
            <person name="McCartney M.A."/>
            <person name="Auch B."/>
            <person name="Kono T."/>
            <person name="Mallez S."/>
            <person name="Zhang Y."/>
            <person name="Obille A."/>
            <person name="Becker A."/>
            <person name="Abrahante J.E."/>
            <person name="Garbe J."/>
            <person name="Badalamenti J.P."/>
            <person name="Herman A."/>
            <person name="Mangelson H."/>
            <person name="Liachko I."/>
            <person name="Sullivan S."/>
            <person name="Sone E.D."/>
            <person name="Koren S."/>
            <person name="Silverstein K.A.T."/>
            <person name="Beckman K.B."/>
            <person name="Gohl D.M."/>
        </authorList>
    </citation>
    <scope>NUCLEOTIDE SEQUENCE</scope>
    <source>
        <strain evidence="1">Duluth1</strain>
        <tissue evidence="1">Whole animal</tissue>
    </source>
</reference>
<dbReference type="Proteomes" id="UP000828390">
    <property type="component" value="Unassembled WGS sequence"/>
</dbReference>
<dbReference type="AlphaFoldDB" id="A0A9D3Z0M7"/>
<reference evidence="1" key="2">
    <citation type="submission" date="2020-11" db="EMBL/GenBank/DDBJ databases">
        <authorList>
            <person name="McCartney M.A."/>
            <person name="Auch B."/>
            <person name="Kono T."/>
            <person name="Mallez S."/>
            <person name="Becker A."/>
            <person name="Gohl D.M."/>
            <person name="Silverstein K.A.T."/>
            <person name="Koren S."/>
            <person name="Bechman K.B."/>
            <person name="Herman A."/>
            <person name="Abrahante J.E."/>
            <person name="Garbe J."/>
        </authorList>
    </citation>
    <scope>NUCLEOTIDE SEQUENCE</scope>
    <source>
        <strain evidence="1">Duluth1</strain>
        <tissue evidence="1">Whole animal</tissue>
    </source>
</reference>
<comment type="caution">
    <text evidence="1">The sequence shown here is derived from an EMBL/GenBank/DDBJ whole genome shotgun (WGS) entry which is preliminary data.</text>
</comment>
<proteinExistence type="predicted"/>
<evidence type="ECO:0000313" key="2">
    <source>
        <dbReference type="Proteomes" id="UP000828390"/>
    </source>
</evidence>
<organism evidence="1 2">
    <name type="scientific">Dreissena polymorpha</name>
    <name type="common">Zebra mussel</name>
    <name type="synonym">Mytilus polymorpha</name>
    <dbReference type="NCBI Taxonomy" id="45954"/>
    <lineage>
        <taxon>Eukaryota</taxon>
        <taxon>Metazoa</taxon>
        <taxon>Spiralia</taxon>
        <taxon>Lophotrochozoa</taxon>
        <taxon>Mollusca</taxon>
        <taxon>Bivalvia</taxon>
        <taxon>Autobranchia</taxon>
        <taxon>Heteroconchia</taxon>
        <taxon>Euheterodonta</taxon>
        <taxon>Imparidentia</taxon>
        <taxon>Neoheterodontei</taxon>
        <taxon>Myida</taxon>
        <taxon>Dreissenoidea</taxon>
        <taxon>Dreissenidae</taxon>
        <taxon>Dreissena</taxon>
    </lineage>
</organism>
<sequence length="65" mass="7078">MLMMLGSYCSPIIAGDRDRPVSRIADSERPSLAATMNGNTGTSMRQRSVRSPIHNKALGTFENIP</sequence>
<accession>A0A9D3Z0M7</accession>
<gene>
    <name evidence="1" type="ORF">DPMN_070369</name>
</gene>
<dbReference type="EMBL" id="JAIWYP010000014">
    <property type="protein sequence ID" value="KAH3710873.1"/>
    <property type="molecule type" value="Genomic_DNA"/>
</dbReference>